<evidence type="ECO:0000256" key="3">
    <source>
        <dbReference type="ARBA" id="ARBA00023163"/>
    </source>
</evidence>
<dbReference type="SMART" id="SM00342">
    <property type="entry name" value="HTH_ARAC"/>
    <property type="match status" value="1"/>
</dbReference>
<name>A0ABW2I3K5_9ACTN</name>
<dbReference type="InterPro" id="IPR018062">
    <property type="entry name" value="HTH_AraC-typ_CS"/>
</dbReference>
<dbReference type="Pfam" id="PF20240">
    <property type="entry name" value="DUF6597"/>
    <property type="match status" value="1"/>
</dbReference>
<evidence type="ECO:0000313" key="6">
    <source>
        <dbReference type="Proteomes" id="UP001596548"/>
    </source>
</evidence>
<gene>
    <name evidence="5" type="ORF">ACFQS1_36140</name>
</gene>
<keyword evidence="1" id="KW-0805">Transcription regulation</keyword>
<dbReference type="EMBL" id="JBHTBJ010000050">
    <property type="protein sequence ID" value="MFC7279426.1"/>
    <property type="molecule type" value="Genomic_DNA"/>
</dbReference>
<evidence type="ECO:0000256" key="2">
    <source>
        <dbReference type="ARBA" id="ARBA00023125"/>
    </source>
</evidence>
<dbReference type="InterPro" id="IPR050204">
    <property type="entry name" value="AraC_XylS_family_regulators"/>
</dbReference>
<sequence>MYSERASSLPHVVAWWSVTEPGAPPKRILPDGCLDIIWHDGRLFVAGPDTTAQIGRPAPGSRLFALRFGSGTGPGVLGLPASELVDQQVPLDALWPGSVVRRLSAADDPLAALTAEAARRWVTPDRSMLALAAAARAGDPVSVIASRCGLSSRQLQRRSNAAFGYGPKTLERIFRMQRAVALARRGSPFAAVSASAGYADQAHLAREVRAMAGVPLSALVGS</sequence>
<protein>
    <submittedName>
        <fullName evidence="5">Helix-turn-helix domain-containing protein</fullName>
    </submittedName>
</protein>
<keyword evidence="3" id="KW-0804">Transcription</keyword>
<dbReference type="InterPro" id="IPR018060">
    <property type="entry name" value="HTH_AraC"/>
</dbReference>
<accession>A0ABW2I3K5</accession>
<dbReference type="PANTHER" id="PTHR46796:SF15">
    <property type="entry name" value="BLL1074 PROTEIN"/>
    <property type="match status" value="1"/>
</dbReference>
<dbReference type="InterPro" id="IPR046532">
    <property type="entry name" value="DUF6597"/>
</dbReference>
<organism evidence="5 6">
    <name type="scientific">Paractinoplanes rhizophilus</name>
    <dbReference type="NCBI Taxonomy" id="1416877"/>
    <lineage>
        <taxon>Bacteria</taxon>
        <taxon>Bacillati</taxon>
        <taxon>Actinomycetota</taxon>
        <taxon>Actinomycetes</taxon>
        <taxon>Micromonosporales</taxon>
        <taxon>Micromonosporaceae</taxon>
        <taxon>Paractinoplanes</taxon>
    </lineage>
</organism>
<evidence type="ECO:0000313" key="5">
    <source>
        <dbReference type="EMBL" id="MFC7279426.1"/>
    </source>
</evidence>
<dbReference type="PROSITE" id="PS01124">
    <property type="entry name" value="HTH_ARAC_FAMILY_2"/>
    <property type="match status" value="1"/>
</dbReference>
<evidence type="ECO:0000259" key="4">
    <source>
        <dbReference type="PROSITE" id="PS01124"/>
    </source>
</evidence>
<evidence type="ECO:0000256" key="1">
    <source>
        <dbReference type="ARBA" id="ARBA00023015"/>
    </source>
</evidence>
<keyword evidence="6" id="KW-1185">Reference proteome</keyword>
<dbReference type="Gene3D" id="1.10.10.60">
    <property type="entry name" value="Homeodomain-like"/>
    <property type="match status" value="1"/>
</dbReference>
<dbReference type="PANTHER" id="PTHR46796">
    <property type="entry name" value="HTH-TYPE TRANSCRIPTIONAL ACTIVATOR RHAS-RELATED"/>
    <property type="match status" value="1"/>
</dbReference>
<dbReference type="PROSITE" id="PS00041">
    <property type="entry name" value="HTH_ARAC_FAMILY_1"/>
    <property type="match status" value="1"/>
</dbReference>
<keyword evidence="2" id="KW-0238">DNA-binding</keyword>
<feature type="domain" description="HTH araC/xylS-type" evidence="4">
    <location>
        <begin position="141"/>
        <end position="222"/>
    </location>
</feature>
<proteinExistence type="predicted"/>
<dbReference type="Proteomes" id="UP001596548">
    <property type="component" value="Unassembled WGS sequence"/>
</dbReference>
<reference evidence="6" key="1">
    <citation type="journal article" date="2019" name="Int. J. Syst. Evol. Microbiol.">
        <title>The Global Catalogue of Microorganisms (GCM) 10K type strain sequencing project: providing services to taxonomists for standard genome sequencing and annotation.</title>
        <authorList>
            <consortium name="The Broad Institute Genomics Platform"/>
            <consortium name="The Broad Institute Genome Sequencing Center for Infectious Disease"/>
            <person name="Wu L."/>
            <person name="Ma J."/>
        </authorList>
    </citation>
    <scope>NUCLEOTIDE SEQUENCE [LARGE SCALE GENOMIC DNA]</scope>
    <source>
        <strain evidence="6">XZYJT-10</strain>
    </source>
</reference>
<comment type="caution">
    <text evidence="5">The sequence shown here is derived from an EMBL/GenBank/DDBJ whole genome shotgun (WGS) entry which is preliminary data.</text>
</comment>
<dbReference type="Pfam" id="PF12833">
    <property type="entry name" value="HTH_18"/>
    <property type="match status" value="1"/>
</dbReference>
<dbReference type="RefSeq" id="WP_378976745.1">
    <property type="nucleotide sequence ID" value="NZ_JBHTBJ010000050.1"/>
</dbReference>